<keyword evidence="3" id="KW-1185">Reference proteome</keyword>
<evidence type="ECO:0000313" key="3">
    <source>
        <dbReference type="Proteomes" id="UP000190367"/>
    </source>
</evidence>
<dbReference type="InterPro" id="IPR016920">
    <property type="entry name" value="UCP029477"/>
</dbReference>
<dbReference type="OrthoDB" id="282393at2"/>
<dbReference type="NCBIfam" id="TIGR02284">
    <property type="entry name" value="PA2169 family four-helix-bundle protein"/>
    <property type="match status" value="1"/>
</dbReference>
<dbReference type="Proteomes" id="UP000190367">
    <property type="component" value="Unassembled WGS sequence"/>
</dbReference>
<reference evidence="3" key="1">
    <citation type="submission" date="2017-02" db="EMBL/GenBank/DDBJ databases">
        <authorList>
            <person name="Varghese N."/>
            <person name="Submissions S."/>
        </authorList>
    </citation>
    <scope>NUCLEOTIDE SEQUENCE [LARGE SCALE GENOMIC DNA]</scope>
    <source>
        <strain evidence="3">DSM 22224</strain>
    </source>
</reference>
<dbReference type="SUPFAM" id="SSF47240">
    <property type="entry name" value="Ferritin-like"/>
    <property type="match status" value="1"/>
</dbReference>
<name>A0A1T4RFZ7_9BACT</name>
<feature type="domain" description="DUF2383" evidence="1">
    <location>
        <begin position="9"/>
        <end position="115"/>
    </location>
</feature>
<dbReference type="EMBL" id="FUWZ01000002">
    <property type="protein sequence ID" value="SKA14591.1"/>
    <property type="molecule type" value="Genomic_DNA"/>
</dbReference>
<evidence type="ECO:0000313" key="2">
    <source>
        <dbReference type="EMBL" id="SKA14591.1"/>
    </source>
</evidence>
<protein>
    <recommendedName>
        <fullName evidence="1">DUF2383 domain-containing protein</fullName>
    </recommendedName>
</protein>
<dbReference type="InterPro" id="IPR009078">
    <property type="entry name" value="Ferritin-like_SF"/>
</dbReference>
<dbReference type="Gene3D" id="1.20.1260.10">
    <property type="match status" value="1"/>
</dbReference>
<accession>A0A1T4RFZ7</accession>
<sequence length="153" mass="17797">MQQQELLADVLSDLVRINNDRVEGYEQSIEATDDVDLKALFQRMIDDGRRYASQLYDELVALGEQRHFGTTAAGKLYRTWMDIKTVFTGHDRHAILSFCEYGEDAAQRAYSSALRSDTPMSYRIRELIANQQKALRNDHDIIKTYRDVQRIVY</sequence>
<dbReference type="Pfam" id="PF09537">
    <property type="entry name" value="DUF2383"/>
    <property type="match status" value="1"/>
</dbReference>
<evidence type="ECO:0000259" key="1">
    <source>
        <dbReference type="Pfam" id="PF09537"/>
    </source>
</evidence>
<proteinExistence type="predicted"/>
<organism evidence="2 3">
    <name type="scientific">Chitinophaga eiseniae</name>
    <dbReference type="NCBI Taxonomy" id="634771"/>
    <lineage>
        <taxon>Bacteria</taxon>
        <taxon>Pseudomonadati</taxon>
        <taxon>Bacteroidota</taxon>
        <taxon>Chitinophagia</taxon>
        <taxon>Chitinophagales</taxon>
        <taxon>Chitinophagaceae</taxon>
        <taxon>Chitinophaga</taxon>
    </lineage>
</organism>
<dbReference type="InterPro" id="IPR012347">
    <property type="entry name" value="Ferritin-like"/>
</dbReference>
<dbReference type="AlphaFoldDB" id="A0A1T4RFZ7"/>
<dbReference type="RefSeq" id="WP_078670330.1">
    <property type="nucleotide sequence ID" value="NZ_FUWZ01000002.1"/>
</dbReference>
<gene>
    <name evidence="2" type="ORF">SAMN04488128_1021084</name>
</gene>
<dbReference type="PIRSF" id="PIRSF029477">
    <property type="entry name" value="UCP029477"/>
    <property type="match status" value="1"/>
</dbReference>
<dbReference type="InterPro" id="IPR019052">
    <property type="entry name" value="DUF2383"/>
</dbReference>
<dbReference type="STRING" id="634771.SAMN04488128_1021084"/>
<dbReference type="InterPro" id="IPR011971">
    <property type="entry name" value="CHP02284"/>
</dbReference>